<organism evidence="10 11">
    <name type="scientific">Flavisolibacter ginsenosidimutans</name>
    <dbReference type="NCBI Taxonomy" id="661481"/>
    <lineage>
        <taxon>Bacteria</taxon>
        <taxon>Pseudomonadati</taxon>
        <taxon>Bacteroidota</taxon>
        <taxon>Chitinophagia</taxon>
        <taxon>Chitinophagales</taxon>
        <taxon>Chitinophagaceae</taxon>
        <taxon>Flavisolibacter</taxon>
    </lineage>
</organism>
<dbReference type="Pfam" id="PF13515">
    <property type="entry name" value="FUSC_2"/>
    <property type="match status" value="1"/>
</dbReference>
<feature type="domain" description="Integral membrane bound transporter" evidence="9">
    <location>
        <begin position="411"/>
        <end position="533"/>
    </location>
</feature>
<dbReference type="GO" id="GO:0005886">
    <property type="term" value="C:plasma membrane"/>
    <property type="evidence" value="ECO:0007669"/>
    <property type="project" value="UniProtKB-SubCell"/>
</dbReference>
<feature type="transmembrane region" description="Helical" evidence="7">
    <location>
        <begin position="77"/>
        <end position="97"/>
    </location>
</feature>
<evidence type="ECO:0000313" key="10">
    <source>
        <dbReference type="EMBL" id="QEC55976.1"/>
    </source>
</evidence>
<evidence type="ECO:0000313" key="11">
    <source>
        <dbReference type="Proteomes" id="UP000321204"/>
    </source>
</evidence>
<dbReference type="KEGG" id="fgg:FSB75_08735"/>
<dbReference type="EMBL" id="CP042433">
    <property type="protein sequence ID" value="QEC55976.1"/>
    <property type="molecule type" value="Genomic_DNA"/>
</dbReference>
<keyword evidence="11" id="KW-1185">Reference proteome</keyword>
<evidence type="ECO:0000256" key="3">
    <source>
        <dbReference type="ARBA" id="ARBA00022692"/>
    </source>
</evidence>
<evidence type="ECO:0000256" key="2">
    <source>
        <dbReference type="ARBA" id="ARBA00022475"/>
    </source>
</evidence>
<comment type="similarity">
    <text evidence="6">Belongs to the YccS/YhfK family.</text>
</comment>
<dbReference type="Pfam" id="PF12805">
    <property type="entry name" value="FUSC-like"/>
    <property type="match status" value="1"/>
</dbReference>
<feature type="transmembrane region" description="Helical" evidence="7">
    <location>
        <begin position="493"/>
        <end position="513"/>
    </location>
</feature>
<evidence type="ECO:0000259" key="9">
    <source>
        <dbReference type="Pfam" id="PF13515"/>
    </source>
</evidence>
<evidence type="ECO:0000256" key="1">
    <source>
        <dbReference type="ARBA" id="ARBA00004651"/>
    </source>
</evidence>
<dbReference type="Proteomes" id="UP000321204">
    <property type="component" value="Chromosome"/>
</dbReference>
<sequence>MNLKDPLNSANVNVTEVRHFFYTQAFADGIRITFAILLPALLGSYLGYFDVGLTVALGAMVVSLTDSPGPIIHKRNGLMAAAAATFLVAVLTGLVHANPYLLGAEITLVTFFFSMFVVYGARATSVGNTGILVMILTMDRKMELENVLPHALLILAGAVFYLLFSLALYRLRPYRNGQRALGDCIREIASYLSIKADFYNTSSNLEENYNRMVAQQIVVNEKQDLVRELFFKTRQIVQESTNHGRKLVFTFVETVDLFEDITAAYYDYRSLRNLFGNSGALDIIHESLKKIVVEINAVGVAIQSNASFRKGFDYDEEVKRIKTEIDAITVDGRDSKLVLRKIVVNIRNLLTDLSNIEQYFETGIKRKRSGVDHSHFISHQSLDPKIFWNNLNFESSGFRHAIRVCLASMIGYLITQIFHYGAHSYWILLTIAFMLKPAFSLTKERNIQRIVGTVGGGIIGVALLLLVENKTALFVLMVLCMIGTYSFMRINYLVMVMFTTPYVLILFAFLGTAFKQVAGERLLDTVIGCAIAFPMSYWLFPAWESQQLKINMRGIVKANALYLQKIIQALLGEKISVLEYKVARREVYLNSANLSAAFQRMLSEPKSKQGPRSQMHQFVVLNHILFSNIATIATALLAKEPRVHSAELIQVAKKTYAKLEESFKKFGDEEELPKLRDLPLTEATVSADDELMKEQLNFIYSVSKDIDKITASVV</sequence>
<feature type="transmembrane region" description="Helical" evidence="7">
    <location>
        <begin position="109"/>
        <end position="135"/>
    </location>
</feature>
<dbReference type="AlphaFoldDB" id="A0A5B8UHY9"/>
<keyword evidence="3 7" id="KW-0812">Transmembrane</keyword>
<comment type="subcellular location">
    <subcellularLocation>
        <location evidence="1">Cell membrane</location>
        <topology evidence="1">Multi-pass membrane protein</topology>
    </subcellularLocation>
</comment>
<protein>
    <submittedName>
        <fullName evidence="10">Uncharacterized protein</fullName>
    </submittedName>
</protein>
<keyword evidence="2" id="KW-1003">Cell membrane</keyword>
<keyword evidence="5 7" id="KW-0472">Membrane</keyword>
<dbReference type="OrthoDB" id="8670769at2"/>
<dbReference type="InterPro" id="IPR049453">
    <property type="entry name" value="Memb_transporter_dom"/>
</dbReference>
<feature type="transmembrane region" description="Helical" evidence="7">
    <location>
        <begin position="525"/>
        <end position="543"/>
    </location>
</feature>
<feature type="transmembrane region" description="Helical" evidence="7">
    <location>
        <begin position="147"/>
        <end position="169"/>
    </location>
</feature>
<feature type="domain" description="Integral membrane protein YccS N-terminal" evidence="8">
    <location>
        <begin position="78"/>
        <end position="358"/>
    </location>
</feature>
<evidence type="ECO:0000256" key="4">
    <source>
        <dbReference type="ARBA" id="ARBA00022989"/>
    </source>
</evidence>
<dbReference type="PANTHER" id="PTHR30509:SF23">
    <property type="entry name" value="INNER MEMBRANE PROTEIN"/>
    <property type="match status" value="1"/>
</dbReference>
<dbReference type="InterPro" id="IPR032692">
    <property type="entry name" value="YccS_N"/>
</dbReference>
<evidence type="ECO:0000256" key="7">
    <source>
        <dbReference type="SAM" id="Phobius"/>
    </source>
</evidence>
<feature type="transmembrane region" description="Helical" evidence="7">
    <location>
        <begin position="449"/>
        <end position="466"/>
    </location>
</feature>
<evidence type="ECO:0000259" key="8">
    <source>
        <dbReference type="Pfam" id="PF12805"/>
    </source>
</evidence>
<feature type="transmembrane region" description="Helical" evidence="7">
    <location>
        <begin position="472"/>
        <end position="488"/>
    </location>
</feature>
<dbReference type="RefSeq" id="WP_146785735.1">
    <property type="nucleotide sequence ID" value="NZ_BAABIO010000001.1"/>
</dbReference>
<accession>A0A5B8UHY9</accession>
<reference evidence="10 11" key="1">
    <citation type="journal article" date="2015" name="Int. J. Syst. Evol. Microbiol.">
        <title>Flavisolibacter ginsenosidimutans sp. nov., with ginsenoside-converting activity isolated from soil used for cultivating ginseng.</title>
        <authorList>
            <person name="Zhao Y."/>
            <person name="Liu Q."/>
            <person name="Kang M.S."/>
            <person name="Jin F."/>
            <person name="Yu H."/>
            <person name="Im W.T."/>
        </authorList>
    </citation>
    <scope>NUCLEOTIDE SEQUENCE [LARGE SCALE GENOMIC DNA]</scope>
    <source>
        <strain evidence="10 11">Gsoil 636</strain>
    </source>
</reference>
<dbReference type="PANTHER" id="PTHR30509">
    <property type="entry name" value="P-HYDROXYBENZOIC ACID EFFLUX PUMP SUBUNIT-RELATED"/>
    <property type="match status" value="1"/>
</dbReference>
<feature type="transmembrane region" description="Helical" evidence="7">
    <location>
        <begin position="45"/>
        <end position="65"/>
    </location>
</feature>
<name>A0A5B8UHY9_9BACT</name>
<evidence type="ECO:0000256" key="6">
    <source>
        <dbReference type="ARBA" id="ARBA00043993"/>
    </source>
</evidence>
<keyword evidence="4 7" id="KW-1133">Transmembrane helix</keyword>
<evidence type="ECO:0000256" key="5">
    <source>
        <dbReference type="ARBA" id="ARBA00023136"/>
    </source>
</evidence>
<proteinExistence type="inferred from homology"/>
<gene>
    <name evidence="10" type="ORF">FSB75_08735</name>
</gene>